<proteinExistence type="predicted"/>
<feature type="chain" id="PRO_5039897922" description="Reverse transcriptase/retrotransposon-derived protein RNase H-like domain-containing protein" evidence="1">
    <location>
        <begin position="18"/>
        <end position="181"/>
    </location>
</feature>
<evidence type="ECO:0008006" key="4">
    <source>
        <dbReference type="Google" id="ProtNLM"/>
    </source>
</evidence>
<evidence type="ECO:0000313" key="3">
    <source>
        <dbReference type="Proteomes" id="UP000824120"/>
    </source>
</evidence>
<dbReference type="OrthoDB" id="1742525at2759"/>
<evidence type="ECO:0000256" key="1">
    <source>
        <dbReference type="SAM" id="SignalP"/>
    </source>
</evidence>
<dbReference type="Proteomes" id="UP000824120">
    <property type="component" value="Chromosome 12"/>
</dbReference>
<name>A0A9J5W6M4_SOLCO</name>
<protein>
    <recommendedName>
        <fullName evidence="4">Reverse transcriptase/retrotransposon-derived protein RNase H-like domain-containing protein</fullName>
    </recommendedName>
</protein>
<keyword evidence="3" id="KW-1185">Reference proteome</keyword>
<dbReference type="SUPFAM" id="SSF56672">
    <property type="entry name" value="DNA/RNA polymerases"/>
    <property type="match status" value="1"/>
</dbReference>
<dbReference type="EMBL" id="JACXVP010000012">
    <property type="protein sequence ID" value="KAG5571275.1"/>
    <property type="molecule type" value="Genomic_DNA"/>
</dbReference>
<dbReference type="InterPro" id="IPR043502">
    <property type="entry name" value="DNA/RNA_pol_sf"/>
</dbReference>
<dbReference type="InterPro" id="IPR043128">
    <property type="entry name" value="Rev_trsase/Diguanyl_cyclase"/>
</dbReference>
<dbReference type="AlphaFoldDB" id="A0A9J5W6M4"/>
<dbReference type="InterPro" id="IPR051320">
    <property type="entry name" value="Viral_Replic_Matur_Polypro"/>
</dbReference>
<dbReference type="Gene3D" id="3.30.70.270">
    <property type="match status" value="1"/>
</dbReference>
<dbReference type="PANTHER" id="PTHR33064:SF37">
    <property type="entry name" value="RIBONUCLEASE H"/>
    <property type="match status" value="1"/>
</dbReference>
<gene>
    <name evidence="2" type="ORF">H5410_061041</name>
</gene>
<evidence type="ECO:0000313" key="2">
    <source>
        <dbReference type="EMBL" id="KAG5571275.1"/>
    </source>
</evidence>
<accession>A0A9J5W6M4</accession>
<comment type="caution">
    <text evidence="2">The sequence shown here is derived from an EMBL/GenBank/DDBJ whole genome shotgun (WGS) entry which is preliminary data.</text>
</comment>
<keyword evidence="1" id="KW-0732">Signal</keyword>
<sequence>MEMILLTTIIWLNLSSPRLITNLKKQFEQEICLDFQNVFWETKRHIVEFPYIEGFNEHAITTKARPIQMNHKMIEFSIEFSSKFPNEIIDKMRLQRFLGSLNYVADFIPKVRQVCEPLYKRLRKTPVPYSSEQTQAVIRIPKPDAFMIIETDASDSDYGGIIKQRVDPESAEQLFHFTFGI</sequence>
<feature type="signal peptide" evidence="1">
    <location>
        <begin position="1"/>
        <end position="17"/>
    </location>
</feature>
<organism evidence="2 3">
    <name type="scientific">Solanum commersonii</name>
    <name type="common">Commerson's wild potato</name>
    <name type="synonym">Commerson's nightshade</name>
    <dbReference type="NCBI Taxonomy" id="4109"/>
    <lineage>
        <taxon>Eukaryota</taxon>
        <taxon>Viridiplantae</taxon>
        <taxon>Streptophyta</taxon>
        <taxon>Embryophyta</taxon>
        <taxon>Tracheophyta</taxon>
        <taxon>Spermatophyta</taxon>
        <taxon>Magnoliopsida</taxon>
        <taxon>eudicotyledons</taxon>
        <taxon>Gunneridae</taxon>
        <taxon>Pentapetalae</taxon>
        <taxon>asterids</taxon>
        <taxon>lamiids</taxon>
        <taxon>Solanales</taxon>
        <taxon>Solanaceae</taxon>
        <taxon>Solanoideae</taxon>
        <taxon>Solaneae</taxon>
        <taxon>Solanum</taxon>
    </lineage>
</organism>
<reference evidence="2 3" key="1">
    <citation type="submission" date="2020-09" db="EMBL/GenBank/DDBJ databases">
        <title>De no assembly of potato wild relative species, Solanum commersonii.</title>
        <authorList>
            <person name="Cho K."/>
        </authorList>
    </citation>
    <scope>NUCLEOTIDE SEQUENCE [LARGE SCALE GENOMIC DNA]</scope>
    <source>
        <strain evidence="2">LZ3.2</strain>
        <tissue evidence="2">Leaf</tissue>
    </source>
</reference>
<dbReference type="PANTHER" id="PTHR33064">
    <property type="entry name" value="POL PROTEIN"/>
    <property type="match status" value="1"/>
</dbReference>